<dbReference type="GO" id="GO:0008270">
    <property type="term" value="F:zinc ion binding"/>
    <property type="evidence" value="ECO:0007669"/>
    <property type="project" value="UniProtKB-KW"/>
</dbReference>
<keyword evidence="2" id="KW-0677">Repeat</keyword>
<dbReference type="PANTHER" id="PTHR19818:SF139">
    <property type="entry name" value="PAIR-RULE PROTEIN ODD-PAIRED"/>
    <property type="match status" value="1"/>
</dbReference>
<evidence type="ECO:0000256" key="2">
    <source>
        <dbReference type="ARBA" id="ARBA00022737"/>
    </source>
</evidence>
<dbReference type="Proteomes" id="UP000095283">
    <property type="component" value="Unplaced"/>
</dbReference>
<dbReference type="GO" id="GO:0005634">
    <property type="term" value="C:nucleus"/>
    <property type="evidence" value="ECO:0007669"/>
    <property type="project" value="UniProtKB-ARBA"/>
</dbReference>
<dbReference type="PROSITE" id="PS00028">
    <property type="entry name" value="ZINC_FINGER_C2H2_1"/>
    <property type="match status" value="4"/>
</dbReference>
<evidence type="ECO:0000256" key="4">
    <source>
        <dbReference type="ARBA" id="ARBA00022833"/>
    </source>
</evidence>
<keyword evidence="3 5" id="KW-0863">Zinc-finger</keyword>
<feature type="domain" description="C2H2-type" evidence="6">
    <location>
        <begin position="173"/>
        <end position="200"/>
    </location>
</feature>
<protein>
    <submittedName>
        <fullName evidence="8">Zinc finger protein</fullName>
    </submittedName>
</protein>
<name>A0A1I7XPL9_HETBA</name>
<dbReference type="SUPFAM" id="SSF57667">
    <property type="entry name" value="beta-beta-alpha zinc fingers"/>
    <property type="match status" value="3"/>
</dbReference>
<feature type="domain" description="C2H2-type" evidence="6">
    <location>
        <begin position="145"/>
        <end position="173"/>
    </location>
</feature>
<dbReference type="PROSITE" id="PS50157">
    <property type="entry name" value="ZINC_FINGER_C2H2_2"/>
    <property type="match status" value="5"/>
</dbReference>
<feature type="domain" description="C2H2-type" evidence="6">
    <location>
        <begin position="298"/>
        <end position="325"/>
    </location>
</feature>
<sequence>MDGEGPSGVSGSLESFSDDMLFGGEGYYYVIGSLGSNREVDGMPGLMISSRQQHQDDVSWMNLKGTTSGLLKVSRKLLLSFVISSMNNGHTWMKLPTPGPSSTEPLRKPLERLTLMIGQKVLRFKVMKNDEVQNTSGQSRLTTLFKCIHCKRMFTAKDEWNKHMTSFHGTKEINCAHCGAGFASKVSLGIHMRSHNHPKHYQCSICSKTFSRSSNFNLHLKMHQTGQRHFCQICGRCFKSMQLMIEHQHSCVAMINGEFIPTDRPLRFQCTFCEKMFHHRRDKALTIHIRTHTGEKPYACMICGKDFRDSSALRKHEYKHNAPTEISALYDDPPSELDTGLLDDYEPSLWSERN</sequence>
<dbReference type="InterPro" id="IPR013087">
    <property type="entry name" value="Znf_C2H2_type"/>
</dbReference>
<keyword evidence="4" id="KW-0862">Zinc</keyword>
<keyword evidence="7" id="KW-1185">Reference proteome</keyword>
<dbReference type="AlphaFoldDB" id="A0A1I7XPL9"/>
<dbReference type="Gene3D" id="3.30.160.60">
    <property type="entry name" value="Classic Zinc Finger"/>
    <property type="match status" value="4"/>
</dbReference>
<proteinExistence type="predicted"/>
<dbReference type="FunFam" id="3.30.160.60:FF:000557">
    <property type="entry name" value="zinc finger and SCAN domain-containing protein 29"/>
    <property type="match status" value="1"/>
</dbReference>
<dbReference type="Pfam" id="PF00096">
    <property type="entry name" value="zf-C2H2"/>
    <property type="match status" value="3"/>
</dbReference>
<evidence type="ECO:0000256" key="3">
    <source>
        <dbReference type="ARBA" id="ARBA00022771"/>
    </source>
</evidence>
<evidence type="ECO:0000313" key="8">
    <source>
        <dbReference type="WBParaSite" id="Hba_19681"/>
    </source>
</evidence>
<dbReference type="GO" id="GO:0000978">
    <property type="term" value="F:RNA polymerase II cis-regulatory region sequence-specific DNA binding"/>
    <property type="evidence" value="ECO:0007669"/>
    <property type="project" value="TreeGrafter"/>
</dbReference>
<feature type="domain" description="C2H2-type" evidence="6">
    <location>
        <begin position="268"/>
        <end position="297"/>
    </location>
</feature>
<evidence type="ECO:0000256" key="1">
    <source>
        <dbReference type="ARBA" id="ARBA00022723"/>
    </source>
</evidence>
<feature type="domain" description="C2H2-type" evidence="6">
    <location>
        <begin position="201"/>
        <end position="229"/>
    </location>
</feature>
<reference evidence="8" key="1">
    <citation type="submission" date="2016-11" db="UniProtKB">
        <authorList>
            <consortium name="WormBaseParasite"/>
        </authorList>
    </citation>
    <scope>IDENTIFICATION</scope>
</reference>
<keyword evidence="1" id="KW-0479">Metal-binding</keyword>
<accession>A0A1I7XPL9</accession>
<dbReference type="InterPro" id="IPR050329">
    <property type="entry name" value="GLI_C2H2-zinc-finger"/>
</dbReference>
<dbReference type="GO" id="GO:0045944">
    <property type="term" value="P:positive regulation of transcription by RNA polymerase II"/>
    <property type="evidence" value="ECO:0007669"/>
    <property type="project" value="UniProtKB-ARBA"/>
</dbReference>
<dbReference type="PANTHER" id="PTHR19818">
    <property type="entry name" value="ZINC FINGER PROTEIN ZIC AND GLI"/>
    <property type="match status" value="1"/>
</dbReference>
<evidence type="ECO:0000256" key="5">
    <source>
        <dbReference type="PROSITE-ProRule" id="PRU00042"/>
    </source>
</evidence>
<dbReference type="WBParaSite" id="Hba_19681">
    <property type="protein sequence ID" value="Hba_19681"/>
    <property type="gene ID" value="Hba_19681"/>
</dbReference>
<evidence type="ECO:0000313" key="7">
    <source>
        <dbReference type="Proteomes" id="UP000095283"/>
    </source>
</evidence>
<evidence type="ECO:0000259" key="6">
    <source>
        <dbReference type="PROSITE" id="PS50157"/>
    </source>
</evidence>
<dbReference type="InterPro" id="IPR036236">
    <property type="entry name" value="Znf_C2H2_sf"/>
</dbReference>
<organism evidence="7 8">
    <name type="scientific">Heterorhabditis bacteriophora</name>
    <name type="common">Entomopathogenic nematode worm</name>
    <dbReference type="NCBI Taxonomy" id="37862"/>
    <lineage>
        <taxon>Eukaryota</taxon>
        <taxon>Metazoa</taxon>
        <taxon>Ecdysozoa</taxon>
        <taxon>Nematoda</taxon>
        <taxon>Chromadorea</taxon>
        <taxon>Rhabditida</taxon>
        <taxon>Rhabditina</taxon>
        <taxon>Rhabditomorpha</taxon>
        <taxon>Strongyloidea</taxon>
        <taxon>Heterorhabditidae</taxon>
        <taxon>Heterorhabditis</taxon>
    </lineage>
</organism>
<dbReference type="SMART" id="SM00355">
    <property type="entry name" value="ZnF_C2H2"/>
    <property type="match status" value="6"/>
</dbReference>
<dbReference type="GO" id="GO:0000981">
    <property type="term" value="F:DNA-binding transcription factor activity, RNA polymerase II-specific"/>
    <property type="evidence" value="ECO:0007669"/>
    <property type="project" value="TreeGrafter"/>
</dbReference>